<proteinExistence type="predicted"/>
<keyword evidence="2" id="KW-1185">Reference proteome</keyword>
<sequence>MAVLTISTPAMSRREEYRAILRQIAETVSFANPLQSETK</sequence>
<reference evidence="1 2" key="1">
    <citation type="submission" date="2020-08" db="EMBL/GenBank/DDBJ databases">
        <title>Sequencing the genomes of 1000 actinobacteria strains.</title>
        <authorList>
            <person name="Klenk H.-P."/>
        </authorList>
    </citation>
    <scope>NUCLEOTIDE SEQUENCE [LARGE SCALE GENOMIC DNA]</scope>
    <source>
        <strain evidence="1 2">DSM 40084</strain>
    </source>
</reference>
<dbReference type="EMBL" id="JACHNE010000001">
    <property type="protein sequence ID" value="MBB5797251.1"/>
    <property type="molecule type" value="Genomic_DNA"/>
</dbReference>
<dbReference type="AlphaFoldDB" id="A0A7W9H868"/>
<protein>
    <submittedName>
        <fullName evidence="1">Uncharacterized protein</fullName>
    </submittedName>
</protein>
<evidence type="ECO:0000313" key="2">
    <source>
        <dbReference type="Proteomes" id="UP000590647"/>
    </source>
</evidence>
<accession>A0A7W9H868</accession>
<comment type="caution">
    <text evidence="1">The sequence shown here is derived from an EMBL/GenBank/DDBJ whole genome shotgun (WGS) entry which is preliminary data.</text>
</comment>
<evidence type="ECO:0000313" key="1">
    <source>
        <dbReference type="EMBL" id="MBB5797251.1"/>
    </source>
</evidence>
<dbReference type="Proteomes" id="UP000590647">
    <property type="component" value="Unassembled WGS sequence"/>
</dbReference>
<organism evidence="1 2">
    <name type="scientific">Streptomyces caelestis</name>
    <dbReference type="NCBI Taxonomy" id="36816"/>
    <lineage>
        <taxon>Bacteria</taxon>
        <taxon>Bacillati</taxon>
        <taxon>Actinomycetota</taxon>
        <taxon>Actinomycetes</taxon>
        <taxon>Kitasatosporales</taxon>
        <taxon>Streptomycetaceae</taxon>
        <taxon>Streptomyces</taxon>
    </lineage>
</organism>
<gene>
    <name evidence="1" type="ORF">HDA41_005215</name>
</gene>
<name>A0A7W9H868_9ACTN</name>